<dbReference type="SMART" id="SM00487">
    <property type="entry name" value="DEXDc"/>
    <property type="match status" value="1"/>
</dbReference>
<accession>A0A250WTV7</accession>
<dbReference type="CDD" id="cd17999">
    <property type="entry name" value="DEXHc_Mot1"/>
    <property type="match status" value="1"/>
</dbReference>
<dbReference type="OrthoDB" id="10252227at2759"/>
<dbReference type="CDD" id="cd18793">
    <property type="entry name" value="SF2_C_SNF"/>
    <property type="match status" value="1"/>
</dbReference>
<dbReference type="InterPro" id="IPR021133">
    <property type="entry name" value="HEAT_type_2"/>
</dbReference>
<dbReference type="EMBL" id="BEGY01000005">
    <property type="protein sequence ID" value="GAX73980.1"/>
    <property type="molecule type" value="Genomic_DNA"/>
</dbReference>
<sequence length="1971" mass="212008">MGLSRLQNLLNLLENGSSEATRKAASRQIVDVARSHPEQLLSIIRKVTSCLYHKTWETRVAAGETIGLLASAFPHHSAQDLIALHSEQSGAELSGSISSGNASFKEFNLKQILESGSALLASGGQEYDMLDDPNLTRQQKIEKQRKQLKRRLGLDKGLEELLDTNEFLIDEDLDISGSFSDPRLGTPGSAGAPIKQQASDLLQGMEGLSARERNRLKRKAKALGRQDSGISEAPPGAAVQWTGSKSSNHEASGGKGSSTGAAATGRVAEETAADCEQDELEWQSVLEQGVWPFQRLCDQLCVDVLDVRWEVRHGAAVALREVLRSHAGAAGVQAEPQDHTSGWCTAGGTGKRRLALMSLQQLQAAVDANANWLEDCLVLLLCVLALDRFGDYGSDQVTAPVRETAAQALGMALGPLSPTSVQSVMGLLQQLMAQPLWDVRYGGYLGLKYTLAARLDLSMTLLKEALPSLHSGLQDSDDDVRATSADALVPLAPTLFRLGPLSVSAVKSRLWQLLTQLEELSPATSSVMQLLAHLYSPEAAKASMASTALGAVRQGQEGQEEEEEEEEEDCLNSASEYPADELVVLVPRLWLFLRHTLISVRLSTVQCLESLLISLQRDPFGASWLQPLMPALWLLMYQNLLIEAEPRILEASARVWGLMLSCAQASDVVAAASRDLIRAFIALASTPAGKTLDVSLMVKPRRDAATDGVTLAPFAEEIQDEGISGIKPSNLASEPKSRLGKKAKVANGGSQVPAVSPNSFRMDVVVGSSGEGSASRLRMFTSKALGQLLDKILYATQVSESEAMQEVLATLSSFSASTRSYAALVIWQWAGIAAPKGTCFTAAASESSALGGSHAVVDALQAVLSYPGGASCPHAPASEEPYEETLPFVSQMRRELASVQATCQAAGVVLPVLPSSSSDAVVQFVSSLSPAAVAACSSTAVQRLLTASTSLQVFEQYLHAGAMASCAAASVRAGPLPQKLNQIIQPLMTSLRKEPESEMQNVSAISLSELMKICSTRTPCPNDKLIRNICTMATSDTAQVLQATSYSSDPIVVERQLSHKAAGSRVGYPAGLSTESSISAAVTTTESASVEDHAATAMRIARLGAESALKAVALKFGSQLWAELPGLWSLITTPIMSAAVHLSPSLAASASTLNSAGSTEAVPVQTADPQAVINALYVLRVVGAHVSSELLNSVVELLPFLCACSRHPHAAVRSSAAACLSSLASAWLSEVMPPLLRLLLPQLSHEEDNTRMGAVETVAMLVSSLGFQIVAYVVLLVVPLLKRMSDTSEGVRKQATLCFGALVALLPLAQGLPSPPGLDSEQLEEVARDSNFLLQLLDSKQADDFRLPEVLQLPVALRPYQQEGVNWLAFLKRFGLHGVLADDMGLGKTLQASCIMGAAVIEQMSMYQAGSIYWPAPCLVVCPSTLVAHWVYEVGRYVSKDVLRPLQYHGTPGERLRLQSLLSWSLHPPSDDTASARDIKPEYNLVVTSYEALRSDVEWLTSHTWLYCVLDEGHVIKNPKAKTSQAVKRVHAAHRLLLSGTPIQNHVLELWSLFDFLMPGFLGSERDFNAKYGKAVQAARFSKRGSKELETGMLAVEALHKQVMPFVLRRTKAQVLHDLPPKIIQDIYCDMSSLQARLYEDFQQSSALSEVGDALRSQKEEEDGGSGAGVGGNVLKALMYMRRLCSHPALVLDWKVLEHRQAVKETLGCEDQKSAESAMSALSVAPKLAALRDLLAQCGVISSQGGEDSGFGSAAEEDDVGSGHRLLVFAQMKGMLDLVERDVLTPHGVSFLRLDGSLEATARFAVVQRFNSDPTIDVLLLTTSVGGLGLNLTSADTVVFLEHDWNPMKDLQAMDRAHRLGQTRTVNVYRLLMRDTLEEKVMGLQQFKLDMANAVVNQDNMSLKEMDTSQLLDLFGGSQQKGAAGGDSKEQTKKQSGLQAVLSSMGELWDESQYTNEFSMSSFMGKMGTRG</sequence>
<evidence type="ECO:0000259" key="12">
    <source>
        <dbReference type="PROSITE" id="PS51194"/>
    </source>
</evidence>
<dbReference type="Gene3D" id="3.40.50.300">
    <property type="entry name" value="P-loop containing nucleotide triphosphate hydrolases"/>
    <property type="match status" value="1"/>
</dbReference>
<dbReference type="SUPFAM" id="SSF48371">
    <property type="entry name" value="ARM repeat"/>
    <property type="match status" value="1"/>
</dbReference>
<dbReference type="GO" id="GO:0003677">
    <property type="term" value="F:DNA binding"/>
    <property type="evidence" value="ECO:0007669"/>
    <property type="project" value="UniProtKB-KW"/>
</dbReference>
<dbReference type="PROSITE" id="PS51192">
    <property type="entry name" value="HELICASE_ATP_BIND_1"/>
    <property type="match status" value="1"/>
</dbReference>
<comment type="subcellular location">
    <subcellularLocation>
        <location evidence="1">Nucleus</location>
    </subcellularLocation>
</comment>
<keyword evidence="6" id="KW-0067">ATP-binding</keyword>
<evidence type="ECO:0000256" key="10">
    <source>
        <dbReference type="SAM" id="MobiDB-lite"/>
    </source>
</evidence>
<evidence type="ECO:0000256" key="1">
    <source>
        <dbReference type="ARBA" id="ARBA00004123"/>
    </source>
</evidence>
<dbReference type="InterPro" id="IPR001650">
    <property type="entry name" value="Helicase_C-like"/>
</dbReference>
<keyword evidence="8" id="KW-0539">Nucleus</keyword>
<dbReference type="Proteomes" id="UP000232323">
    <property type="component" value="Unassembled WGS sequence"/>
</dbReference>
<dbReference type="InterPro" id="IPR016024">
    <property type="entry name" value="ARM-type_fold"/>
</dbReference>
<dbReference type="InterPro" id="IPR022707">
    <property type="entry name" value="Mot1_central_dom"/>
</dbReference>
<dbReference type="PROSITE" id="PS51194">
    <property type="entry name" value="HELICASE_CTER"/>
    <property type="match status" value="1"/>
</dbReference>
<dbReference type="Pfam" id="PF00176">
    <property type="entry name" value="SNF2-rel_dom"/>
    <property type="match status" value="1"/>
</dbReference>
<evidence type="ECO:0000256" key="5">
    <source>
        <dbReference type="ARBA" id="ARBA00022806"/>
    </source>
</evidence>
<feature type="repeat" description="HEAT" evidence="9">
    <location>
        <begin position="465"/>
        <end position="495"/>
    </location>
</feature>
<keyword evidence="2" id="KW-0677">Repeat</keyword>
<evidence type="ECO:0000259" key="11">
    <source>
        <dbReference type="PROSITE" id="PS51192"/>
    </source>
</evidence>
<feature type="region of interest" description="Disordered" evidence="10">
    <location>
        <begin position="550"/>
        <end position="572"/>
    </location>
</feature>
<feature type="domain" description="Helicase C-terminal" evidence="12">
    <location>
        <begin position="1747"/>
        <end position="1907"/>
    </location>
</feature>
<evidence type="ECO:0000313" key="13">
    <source>
        <dbReference type="EMBL" id="GAX73980.1"/>
    </source>
</evidence>
<dbReference type="InterPro" id="IPR011989">
    <property type="entry name" value="ARM-like"/>
</dbReference>
<dbReference type="Pfam" id="PF12054">
    <property type="entry name" value="DUF3535"/>
    <property type="match status" value="1"/>
</dbReference>
<organism evidence="13 14">
    <name type="scientific">Chlamydomonas eustigma</name>
    <dbReference type="NCBI Taxonomy" id="1157962"/>
    <lineage>
        <taxon>Eukaryota</taxon>
        <taxon>Viridiplantae</taxon>
        <taxon>Chlorophyta</taxon>
        <taxon>core chlorophytes</taxon>
        <taxon>Chlorophyceae</taxon>
        <taxon>CS clade</taxon>
        <taxon>Chlamydomonadales</taxon>
        <taxon>Chlamydomonadaceae</taxon>
        <taxon>Chlamydomonas</taxon>
    </lineage>
</organism>
<gene>
    <name evidence="13" type="ORF">CEUSTIGMA_g1430.t1</name>
</gene>
<comment type="caution">
    <text evidence="13">The sequence shown here is derived from an EMBL/GenBank/DDBJ whole genome shotgun (WGS) entry which is preliminary data.</text>
</comment>
<dbReference type="GO" id="GO:0016887">
    <property type="term" value="F:ATP hydrolysis activity"/>
    <property type="evidence" value="ECO:0007669"/>
    <property type="project" value="InterPro"/>
</dbReference>
<dbReference type="PANTHER" id="PTHR36498:SF1">
    <property type="entry name" value="TATA-BINDING PROTEIN-ASSOCIATED FACTOR 172"/>
    <property type="match status" value="1"/>
</dbReference>
<dbReference type="Pfam" id="PF24987">
    <property type="entry name" value="HEAT_EF3_N"/>
    <property type="match status" value="1"/>
</dbReference>
<feature type="compositionally biased region" description="Acidic residues" evidence="10">
    <location>
        <begin position="558"/>
        <end position="570"/>
    </location>
</feature>
<dbReference type="GO" id="GO:0017025">
    <property type="term" value="F:TBP-class protein binding"/>
    <property type="evidence" value="ECO:0007669"/>
    <property type="project" value="InterPro"/>
</dbReference>
<keyword evidence="14" id="KW-1185">Reference proteome</keyword>
<dbReference type="PANTHER" id="PTHR36498">
    <property type="entry name" value="TATA-BINDING PROTEIN-ASSOCIATED FACTOR 172"/>
    <property type="match status" value="1"/>
</dbReference>
<feature type="region of interest" description="Disordered" evidence="10">
    <location>
        <begin position="216"/>
        <end position="274"/>
    </location>
</feature>
<dbReference type="GO" id="GO:0004386">
    <property type="term" value="F:helicase activity"/>
    <property type="evidence" value="ECO:0007669"/>
    <property type="project" value="UniProtKB-KW"/>
</dbReference>
<reference evidence="13 14" key="1">
    <citation type="submission" date="2017-08" db="EMBL/GenBank/DDBJ databases">
        <title>Acidophilic green algal genome provides insights into adaptation to an acidic environment.</title>
        <authorList>
            <person name="Hirooka S."/>
            <person name="Hirose Y."/>
            <person name="Kanesaki Y."/>
            <person name="Higuchi S."/>
            <person name="Fujiwara T."/>
            <person name="Onuma R."/>
            <person name="Era A."/>
            <person name="Ohbayashi R."/>
            <person name="Uzuka A."/>
            <person name="Nozaki H."/>
            <person name="Yoshikawa H."/>
            <person name="Miyagishima S.Y."/>
        </authorList>
    </citation>
    <scope>NUCLEOTIDE SEQUENCE [LARGE SCALE GENOMIC DNA]</scope>
    <source>
        <strain evidence="13 14">NIES-2499</strain>
    </source>
</reference>
<evidence type="ECO:0000256" key="2">
    <source>
        <dbReference type="ARBA" id="ARBA00022737"/>
    </source>
</evidence>
<dbReference type="InterPro" id="IPR044078">
    <property type="entry name" value="Mot1_ATP-bd"/>
</dbReference>
<dbReference type="FunFam" id="3.40.50.300:FF:001793">
    <property type="entry name" value="TATA-binding protein-associated factor"/>
    <property type="match status" value="1"/>
</dbReference>
<feature type="compositionally biased region" description="Polar residues" evidence="10">
    <location>
        <begin position="241"/>
        <end position="250"/>
    </location>
</feature>
<dbReference type="Gene3D" id="3.40.50.10810">
    <property type="entry name" value="Tandem AAA-ATPase domain"/>
    <property type="match status" value="1"/>
</dbReference>
<evidence type="ECO:0000256" key="9">
    <source>
        <dbReference type="PROSITE-ProRule" id="PRU00103"/>
    </source>
</evidence>
<feature type="domain" description="Helicase ATP-binding" evidence="11">
    <location>
        <begin position="1369"/>
        <end position="1560"/>
    </location>
</feature>
<dbReference type="Pfam" id="PF00271">
    <property type="entry name" value="Helicase_C"/>
    <property type="match status" value="1"/>
</dbReference>
<dbReference type="InterPro" id="IPR000330">
    <property type="entry name" value="SNF2_N"/>
</dbReference>
<dbReference type="InterPro" id="IPR027417">
    <property type="entry name" value="P-loop_NTPase"/>
</dbReference>
<proteinExistence type="predicted"/>
<dbReference type="GO" id="GO:0005634">
    <property type="term" value="C:nucleus"/>
    <property type="evidence" value="ECO:0007669"/>
    <property type="project" value="UniProtKB-SubCell"/>
</dbReference>
<evidence type="ECO:0000313" key="14">
    <source>
        <dbReference type="Proteomes" id="UP000232323"/>
    </source>
</evidence>
<dbReference type="PROSITE" id="PS50077">
    <property type="entry name" value="HEAT_REPEAT"/>
    <property type="match status" value="1"/>
</dbReference>
<dbReference type="Gene3D" id="1.25.10.10">
    <property type="entry name" value="Leucine-rich Repeat Variant"/>
    <property type="match status" value="2"/>
</dbReference>
<name>A0A250WTV7_9CHLO</name>
<dbReference type="InterPro" id="IPR044972">
    <property type="entry name" value="Mot1"/>
</dbReference>
<evidence type="ECO:0000256" key="8">
    <source>
        <dbReference type="ARBA" id="ARBA00023242"/>
    </source>
</evidence>
<keyword evidence="4" id="KW-0378">Hydrolase</keyword>
<dbReference type="SUPFAM" id="SSF52540">
    <property type="entry name" value="P-loop containing nucleoside triphosphate hydrolases"/>
    <property type="match status" value="2"/>
</dbReference>
<evidence type="ECO:0000256" key="7">
    <source>
        <dbReference type="ARBA" id="ARBA00023125"/>
    </source>
</evidence>
<evidence type="ECO:0000256" key="4">
    <source>
        <dbReference type="ARBA" id="ARBA00022801"/>
    </source>
</evidence>
<dbReference type="InterPro" id="IPR038718">
    <property type="entry name" value="SNF2-like_sf"/>
</dbReference>
<keyword evidence="5" id="KW-0347">Helicase</keyword>
<evidence type="ECO:0000256" key="6">
    <source>
        <dbReference type="ARBA" id="ARBA00022840"/>
    </source>
</evidence>
<dbReference type="SMART" id="SM00490">
    <property type="entry name" value="HELICc"/>
    <property type="match status" value="1"/>
</dbReference>
<protein>
    <submittedName>
        <fullName evidence="13">Uncharacterized protein</fullName>
    </submittedName>
</protein>
<evidence type="ECO:0000256" key="3">
    <source>
        <dbReference type="ARBA" id="ARBA00022741"/>
    </source>
</evidence>
<dbReference type="InterPro" id="IPR049730">
    <property type="entry name" value="SNF2/RAD54-like_C"/>
</dbReference>
<dbReference type="STRING" id="1157962.A0A250WTV7"/>
<keyword evidence="3" id="KW-0547">Nucleotide-binding</keyword>
<dbReference type="GO" id="GO:0005524">
    <property type="term" value="F:ATP binding"/>
    <property type="evidence" value="ECO:0007669"/>
    <property type="project" value="UniProtKB-KW"/>
</dbReference>
<keyword evidence="7" id="KW-0238">DNA-binding</keyword>
<dbReference type="InterPro" id="IPR014001">
    <property type="entry name" value="Helicase_ATP-bd"/>
</dbReference>